<organism evidence="1 2">
    <name type="scientific">Thalassotalea psychrophila</name>
    <dbReference type="NCBI Taxonomy" id="3065647"/>
    <lineage>
        <taxon>Bacteria</taxon>
        <taxon>Pseudomonadati</taxon>
        <taxon>Pseudomonadota</taxon>
        <taxon>Gammaproteobacteria</taxon>
        <taxon>Alteromonadales</taxon>
        <taxon>Colwelliaceae</taxon>
        <taxon>Thalassotalea</taxon>
    </lineage>
</organism>
<dbReference type="Proteomes" id="UP001258994">
    <property type="component" value="Chromosome"/>
</dbReference>
<protein>
    <submittedName>
        <fullName evidence="1">YqiA/YcfP family alpha/beta fold hydrolase</fullName>
    </submittedName>
</protein>
<dbReference type="EMBL" id="CP134145">
    <property type="protein sequence ID" value="WNC71606.1"/>
    <property type="molecule type" value="Genomic_DNA"/>
</dbReference>
<accession>A0ABY9TSA1</accession>
<evidence type="ECO:0000313" key="2">
    <source>
        <dbReference type="Proteomes" id="UP001258994"/>
    </source>
</evidence>
<keyword evidence="1" id="KW-0378">Hydrolase</keyword>
<gene>
    <name evidence="1" type="ORF">RGQ13_15980</name>
</gene>
<sequence length="195" mass="22522">MKKKILVIHGFNSSPQSLKAQITKQYIRQYFPNVEVICPQLLSNPNAAIKQLSNIIEEDLQCQWYLTGSSLGGYFATYLSDKYNFKAVLINPAVKPYELLEDILGEQTNPYTNEVYRVTVEHMQHLKKFEIDKINAKNFLVMVQTGDEVLDYQQAVDKYQQSQLCVQQDGDHSFINFSKMLPDIVNFFQLNKPNS</sequence>
<keyword evidence="2" id="KW-1185">Reference proteome</keyword>
<dbReference type="PANTHER" id="PTHR35602">
    <property type="entry name" value="ESTERASE YQIA-RELATED"/>
    <property type="match status" value="1"/>
</dbReference>
<dbReference type="RefSeq" id="WP_348390740.1">
    <property type="nucleotide sequence ID" value="NZ_CP134145.1"/>
</dbReference>
<proteinExistence type="predicted"/>
<dbReference type="Gene3D" id="3.40.50.1820">
    <property type="entry name" value="alpha/beta hydrolase"/>
    <property type="match status" value="1"/>
</dbReference>
<dbReference type="GO" id="GO:0016787">
    <property type="term" value="F:hydrolase activity"/>
    <property type="evidence" value="ECO:0007669"/>
    <property type="project" value="UniProtKB-KW"/>
</dbReference>
<dbReference type="InterPro" id="IPR029058">
    <property type="entry name" value="AB_hydrolase_fold"/>
</dbReference>
<dbReference type="Pfam" id="PF05728">
    <property type="entry name" value="UPF0227"/>
    <property type="match status" value="1"/>
</dbReference>
<name>A0ABY9TSA1_9GAMM</name>
<evidence type="ECO:0000313" key="1">
    <source>
        <dbReference type="EMBL" id="WNC71606.1"/>
    </source>
</evidence>
<dbReference type="InterPro" id="IPR008886">
    <property type="entry name" value="UPF0227/Esterase_YqiA"/>
</dbReference>
<dbReference type="SUPFAM" id="SSF53474">
    <property type="entry name" value="alpha/beta-Hydrolases"/>
    <property type="match status" value="1"/>
</dbReference>
<reference evidence="2" key="1">
    <citation type="submission" date="2023-09" db="EMBL/GenBank/DDBJ databases">
        <authorList>
            <person name="Li S."/>
            <person name="Li X."/>
            <person name="Zhang C."/>
            <person name="Zhao Z."/>
        </authorList>
    </citation>
    <scope>NUCLEOTIDE SEQUENCE [LARGE SCALE GENOMIC DNA]</scope>
    <source>
        <strain evidence="2">SQ149</strain>
    </source>
</reference>
<dbReference type="PANTHER" id="PTHR35602:SF3">
    <property type="entry name" value="ESTERASE YQIA"/>
    <property type="match status" value="1"/>
</dbReference>